<comment type="caution">
    <text evidence="1">The sequence shown here is derived from an EMBL/GenBank/DDBJ whole genome shotgun (WGS) entry which is preliminary data.</text>
</comment>
<organism evidence="1 2">
    <name type="scientific">Acanthoscelides obtectus</name>
    <name type="common">Bean weevil</name>
    <name type="synonym">Bruchus obtectus</name>
    <dbReference type="NCBI Taxonomy" id="200917"/>
    <lineage>
        <taxon>Eukaryota</taxon>
        <taxon>Metazoa</taxon>
        <taxon>Ecdysozoa</taxon>
        <taxon>Arthropoda</taxon>
        <taxon>Hexapoda</taxon>
        <taxon>Insecta</taxon>
        <taxon>Pterygota</taxon>
        <taxon>Neoptera</taxon>
        <taxon>Endopterygota</taxon>
        <taxon>Coleoptera</taxon>
        <taxon>Polyphaga</taxon>
        <taxon>Cucujiformia</taxon>
        <taxon>Chrysomeloidea</taxon>
        <taxon>Chrysomelidae</taxon>
        <taxon>Bruchinae</taxon>
        <taxon>Bruchini</taxon>
        <taxon>Acanthoscelides</taxon>
    </lineage>
</organism>
<dbReference type="AlphaFoldDB" id="A0A9P0LMP7"/>
<sequence length="63" mass="7138">MLCSAAYAAIRISAVLILYKMSYPSKFCMCKDFTNLVCCFPEECFWISDLPHITSLLHALQNA</sequence>
<evidence type="ECO:0000313" key="2">
    <source>
        <dbReference type="Proteomes" id="UP001152888"/>
    </source>
</evidence>
<proteinExistence type="predicted"/>
<dbReference type="EMBL" id="CAKOFQ010007197">
    <property type="protein sequence ID" value="CAH1994336.1"/>
    <property type="molecule type" value="Genomic_DNA"/>
</dbReference>
<reference evidence="1" key="1">
    <citation type="submission" date="2022-03" db="EMBL/GenBank/DDBJ databases">
        <authorList>
            <person name="Sayadi A."/>
        </authorList>
    </citation>
    <scope>NUCLEOTIDE SEQUENCE</scope>
</reference>
<protein>
    <submittedName>
        <fullName evidence="1">Uncharacterized protein</fullName>
    </submittedName>
</protein>
<accession>A0A9P0LMP7</accession>
<evidence type="ECO:0000313" key="1">
    <source>
        <dbReference type="EMBL" id="CAH1994336.1"/>
    </source>
</evidence>
<keyword evidence="2" id="KW-1185">Reference proteome</keyword>
<gene>
    <name evidence="1" type="ORF">ACAOBT_LOCUS22068</name>
</gene>
<name>A0A9P0LMP7_ACAOB</name>
<dbReference type="Proteomes" id="UP001152888">
    <property type="component" value="Unassembled WGS sequence"/>
</dbReference>